<keyword evidence="2" id="KW-1185">Reference proteome</keyword>
<organism evidence="1 2">
    <name type="scientific">Lactuca virosa</name>
    <dbReference type="NCBI Taxonomy" id="75947"/>
    <lineage>
        <taxon>Eukaryota</taxon>
        <taxon>Viridiplantae</taxon>
        <taxon>Streptophyta</taxon>
        <taxon>Embryophyta</taxon>
        <taxon>Tracheophyta</taxon>
        <taxon>Spermatophyta</taxon>
        <taxon>Magnoliopsida</taxon>
        <taxon>eudicotyledons</taxon>
        <taxon>Gunneridae</taxon>
        <taxon>Pentapetalae</taxon>
        <taxon>asterids</taxon>
        <taxon>campanulids</taxon>
        <taxon>Asterales</taxon>
        <taxon>Asteraceae</taxon>
        <taxon>Cichorioideae</taxon>
        <taxon>Cichorieae</taxon>
        <taxon>Lactucinae</taxon>
        <taxon>Lactuca</taxon>
    </lineage>
</organism>
<name>A0AAU9M2Q8_9ASTR</name>
<comment type="caution">
    <text evidence="1">The sequence shown here is derived from an EMBL/GenBank/DDBJ whole genome shotgun (WGS) entry which is preliminary data.</text>
</comment>
<proteinExistence type="predicted"/>
<dbReference type="EMBL" id="CAKMRJ010000561">
    <property type="protein sequence ID" value="CAH1419816.1"/>
    <property type="molecule type" value="Genomic_DNA"/>
</dbReference>
<evidence type="ECO:0000313" key="1">
    <source>
        <dbReference type="EMBL" id="CAH1419816.1"/>
    </source>
</evidence>
<reference evidence="1 2" key="1">
    <citation type="submission" date="2022-01" db="EMBL/GenBank/DDBJ databases">
        <authorList>
            <person name="Xiong W."/>
            <person name="Schranz E."/>
        </authorList>
    </citation>
    <scope>NUCLEOTIDE SEQUENCE [LARGE SCALE GENOMIC DNA]</scope>
</reference>
<sequence length="144" mass="16060">MLKTLKLNQGTCKFWHGGTDEKSLIIRNRTAVAIGENLHELRRLELIGNNMTNIGLQAILDGCPHLQSLDLRECLCIDLKGGVGKKCSEKIRCLKLPEDSIGLSMIAEIIDLPSCRCLFPPTTFFFDQRQGNDIKAISTRCTSK</sequence>
<dbReference type="SUPFAM" id="SSF52047">
    <property type="entry name" value="RNI-like"/>
    <property type="match status" value="1"/>
</dbReference>
<dbReference type="Gene3D" id="3.80.10.10">
    <property type="entry name" value="Ribonuclease Inhibitor"/>
    <property type="match status" value="1"/>
</dbReference>
<dbReference type="PANTHER" id="PTHR38926">
    <property type="entry name" value="F-BOX DOMAIN CONTAINING PROTEIN, EXPRESSED"/>
    <property type="match status" value="1"/>
</dbReference>
<accession>A0AAU9M2Q8</accession>
<dbReference type="Proteomes" id="UP001157418">
    <property type="component" value="Unassembled WGS sequence"/>
</dbReference>
<dbReference type="AlphaFoldDB" id="A0AAU9M2Q8"/>
<protein>
    <submittedName>
        <fullName evidence="1">Uncharacterized protein</fullName>
    </submittedName>
</protein>
<gene>
    <name evidence="1" type="ORF">LVIROSA_LOCUS7317</name>
</gene>
<dbReference type="PANTHER" id="PTHR38926:SF80">
    <property type="entry name" value="F-BOX DOMAIN, LEUCINE-RICH REPEAT DOMAIN SUPERFAMILY"/>
    <property type="match status" value="1"/>
</dbReference>
<dbReference type="InterPro" id="IPR032675">
    <property type="entry name" value="LRR_dom_sf"/>
</dbReference>
<evidence type="ECO:0000313" key="2">
    <source>
        <dbReference type="Proteomes" id="UP001157418"/>
    </source>
</evidence>